<evidence type="ECO:0000313" key="3">
    <source>
        <dbReference type="Proteomes" id="UP000245119"/>
    </source>
</evidence>
<dbReference type="EMBL" id="PZQS01000003">
    <property type="protein sequence ID" value="PVD34747.1"/>
    <property type="molecule type" value="Genomic_DNA"/>
</dbReference>
<reference evidence="2 3" key="1">
    <citation type="submission" date="2018-04" db="EMBL/GenBank/DDBJ databases">
        <title>The genome of golden apple snail Pomacea canaliculata provides insight into stress tolerance and invasive adaptation.</title>
        <authorList>
            <person name="Liu C."/>
            <person name="Liu B."/>
            <person name="Ren Y."/>
            <person name="Zhang Y."/>
            <person name="Wang H."/>
            <person name="Li S."/>
            <person name="Jiang F."/>
            <person name="Yin L."/>
            <person name="Zhang G."/>
            <person name="Qian W."/>
            <person name="Fan W."/>
        </authorList>
    </citation>
    <scope>NUCLEOTIDE SEQUENCE [LARGE SCALE GENOMIC DNA]</scope>
    <source>
        <strain evidence="2">SZHN2017</strain>
        <tissue evidence="2">Muscle</tissue>
    </source>
</reference>
<name>A0A2T7PN13_POMCA</name>
<proteinExistence type="predicted"/>
<protein>
    <submittedName>
        <fullName evidence="2">Uncharacterized protein</fullName>
    </submittedName>
</protein>
<gene>
    <name evidence="2" type="ORF">C0Q70_06024</name>
</gene>
<evidence type="ECO:0000256" key="1">
    <source>
        <dbReference type="SAM" id="MobiDB-lite"/>
    </source>
</evidence>
<organism evidence="2 3">
    <name type="scientific">Pomacea canaliculata</name>
    <name type="common">Golden apple snail</name>
    <dbReference type="NCBI Taxonomy" id="400727"/>
    <lineage>
        <taxon>Eukaryota</taxon>
        <taxon>Metazoa</taxon>
        <taxon>Spiralia</taxon>
        <taxon>Lophotrochozoa</taxon>
        <taxon>Mollusca</taxon>
        <taxon>Gastropoda</taxon>
        <taxon>Caenogastropoda</taxon>
        <taxon>Architaenioglossa</taxon>
        <taxon>Ampullarioidea</taxon>
        <taxon>Ampullariidae</taxon>
        <taxon>Pomacea</taxon>
    </lineage>
</organism>
<keyword evidence="3" id="KW-1185">Reference proteome</keyword>
<sequence length="81" mass="9130">MRSRHPNPVGKVKSRVGLASRDYPQGEKRRVNNTNVCAYGKTCSNRSGTDIYRDGGLGILQRNANRRSAFCQDQRTNLFQS</sequence>
<dbReference type="Proteomes" id="UP000245119">
    <property type="component" value="Linkage Group LG3"/>
</dbReference>
<dbReference type="AlphaFoldDB" id="A0A2T7PN13"/>
<evidence type="ECO:0000313" key="2">
    <source>
        <dbReference type="EMBL" id="PVD34747.1"/>
    </source>
</evidence>
<comment type="caution">
    <text evidence="2">The sequence shown here is derived from an EMBL/GenBank/DDBJ whole genome shotgun (WGS) entry which is preliminary data.</text>
</comment>
<accession>A0A2T7PN13</accession>
<feature type="region of interest" description="Disordered" evidence="1">
    <location>
        <begin position="1"/>
        <end position="23"/>
    </location>
</feature>